<dbReference type="InterPro" id="IPR015946">
    <property type="entry name" value="KH_dom-like_a/b"/>
</dbReference>
<dbReference type="PANTHER" id="PTHR33797:SF2">
    <property type="entry name" value="ORGANIC HYDROPEROXIDE RESISTANCE PROTEIN-LIKE"/>
    <property type="match status" value="1"/>
</dbReference>
<dbReference type="PANTHER" id="PTHR33797">
    <property type="entry name" value="ORGANIC HYDROPEROXIDE RESISTANCE PROTEIN-LIKE"/>
    <property type="match status" value="1"/>
</dbReference>
<comment type="similarity">
    <text evidence="1">Belongs to the OsmC/Ohr family.</text>
</comment>
<accession>A0A449BKK3</accession>
<dbReference type="InterPro" id="IPR003718">
    <property type="entry name" value="OsmC/Ohr_fam"/>
</dbReference>
<dbReference type="Proteomes" id="UP000290909">
    <property type="component" value="Chromosome"/>
</dbReference>
<dbReference type="STRING" id="1408416.GCA_000702765_01218"/>
<gene>
    <name evidence="2" type="ORF">NCTC10172_01052</name>
</gene>
<evidence type="ECO:0000256" key="1">
    <source>
        <dbReference type="ARBA" id="ARBA00007378"/>
    </source>
</evidence>
<dbReference type="InterPro" id="IPR036102">
    <property type="entry name" value="OsmC/Ohrsf"/>
</dbReference>
<dbReference type="EMBL" id="LR215050">
    <property type="protein sequence ID" value="VEU83005.1"/>
    <property type="molecule type" value="Genomic_DNA"/>
</dbReference>
<protein>
    <submittedName>
        <fullName evidence="2">OsmC-like protein</fullName>
    </submittedName>
</protein>
<name>A0A449BKK3_9MOLU</name>
<keyword evidence="3" id="KW-1185">Reference proteome</keyword>
<proteinExistence type="inferred from homology"/>
<sequence length="135" mass="14874">MNPAYKTIITNENGINGSVTADNGFTVQVAPVKGADLEHTNPEQLIGASWATCLNATIYSILKLKQLDNKARVRVEVLLFTHEKTGYRFELHAKAAIENMPFDEVKAIVEHADKFCPVSKLVSGRQGVTLEVEAY</sequence>
<reference evidence="2 3" key="1">
    <citation type="submission" date="2019-01" db="EMBL/GenBank/DDBJ databases">
        <authorList>
            <consortium name="Pathogen Informatics"/>
        </authorList>
    </citation>
    <scope>NUCLEOTIDE SEQUENCE [LARGE SCALE GENOMIC DNA]</scope>
    <source>
        <strain evidence="2 3">NCTC10172</strain>
    </source>
</reference>
<evidence type="ECO:0000313" key="3">
    <source>
        <dbReference type="Proteomes" id="UP000290909"/>
    </source>
</evidence>
<dbReference type="GO" id="GO:0006979">
    <property type="term" value="P:response to oxidative stress"/>
    <property type="evidence" value="ECO:0007669"/>
    <property type="project" value="InterPro"/>
</dbReference>
<dbReference type="Pfam" id="PF02566">
    <property type="entry name" value="OsmC"/>
    <property type="match status" value="1"/>
</dbReference>
<organism evidence="2 3">
    <name type="scientific">Acholeplasma hippikon</name>
    <dbReference type="NCBI Taxonomy" id="264636"/>
    <lineage>
        <taxon>Bacteria</taxon>
        <taxon>Bacillati</taxon>
        <taxon>Mycoplasmatota</taxon>
        <taxon>Mollicutes</taxon>
        <taxon>Acholeplasmatales</taxon>
        <taxon>Acholeplasmataceae</taxon>
        <taxon>Acholeplasma</taxon>
    </lineage>
</organism>
<evidence type="ECO:0000313" key="2">
    <source>
        <dbReference type="EMBL" id="VEU83005.1"/>
    </source>
</evidence>
<dbReference type="SUPFAM" id="SSF82784">
    <property type="entry name" value="OsmC-like"/>
    <property type="match status" value="1"/>
</dbReference>
<dbReference type="AlphaFoldDB" id="A0A449BKK3"/>
<dbReference type="InterPro" id="IPR019953">
    <property type="entry name" value="OHR"/>
</dbReference>
<dbReference type="Gene3D" id="3.30.300.20">
    <property type="match status" value="1"/>
</dbReference>
<dbReference type="KEGG" id="ahk:NCTC10172_01052"/>